<evidence type="ECO:0000259" key="2">
    <source>
        <dbReference type="PROSITE" id="PS50222"/>
    </source>
</evidence>
<gene>
    <name evidence="3" type="ORF">AGOR_G00181790</name>
</gene>
<dbReference type="InterPro" id="IPR011992">
    <property type="entry name" value="EF-hand-dom_pair"/>
</dbReference>
<feature type="compositionally biased region" description="Low complexity" evidence="1">
    <location>
        <begin position="241"/>
        <end position="256"/>
    </location>
</feature>
<evidence type="ECO:0000313" key="3">
    <source>
        <dbReference type="EMBL" id="KAI1888122.1"/>
    </source>
</evidence>
<dbReference type="GO" id="GO:0005509">
    <property type="term" value="F:calcium ion binding"/>
    <property type="evidence" value="ECO:0007669"/>
    <property type="project" value="InterPro"/>
</dbReference>
<feature type="region of interest" description="Disordered" evidence="1">
    <location>
        <begin position="127"/>
        <end position="467"/>
    </location>
</feature>
<keyword evidence="4" id="KW-1185">Reference proteome</keyword>
<feature type="compositionally biased region" description="Low complexity" evidence="1">
    <location>
        <begin position="324"/>
        <end position="334"/>
    </location>
</feature>
<dbReference type="AlphaFoldDB" id="A0A8T3CWV4"/>
<dbReference type="PROSITE" id="PS50222">
    <property type="entry name" value="EF_HAND_2"/>
    <property type="match status" value="1"/>
</dbReference>
<feature type="compositionally biased region" description="Gly residues" evidence="1">
    <location>
        <begin position="510"/>
        <end position="520"/>
    </location>
</feature>
<feature type="compositionally biased region" description="Basic and acidic residues" evidence="1">
    <location>
        <begin position="448"/>
        <end position="458"/>
    </location>
</feature>
<proteinExistence type="predicted"/>
<sequence>MRKGRLRIVEYRRDPVWCSKGKGPHCSWGWRGRHRSNRGLWGQNHHLQRLDPTGHPARSAPALCTDSAPSSYLSFVTGAILWDRGLYHYTDSSLPDGPPSLCHRFLAHMNASPWDLRPPRFLSGYPRPMVPHLGQAQRRQAQSAPRIHRYADPRRGLKFWRSKRLQGDSGNLCMPSSPAPTRDFNTPPATPPPSPNTTRPCRETTTSSPGQPSALPPPPPPKLEPPRTAALREEDGDGSDESFPAPSADPSSPGSDQRPGSEFKEMVTLVTPDQNLSDFSRPPSSQFSRNSDPFSRQSSALSGMSELGSDRSVLSHLQSSSFVQSALAPSLSPLDPLPQRPPDSLHTLSRSALMLGPGNHSDRHRFSPSWSGWGSLPSDPRGRPTLPGVTPPSIEESRQGQMSRRWPILPPIAPLRGDSEAGESLSSEASCTESDVFEELDAIAPRTGSRESQERPESSHFGCSSPDTVLSQRASSLVLGCGSGDLESLSRVRLLLLDHPGDVGPPSPGPGWGSPSGHGSGHQTEGTGSEEGSEEGHCLTGGAEGQHSHTVAYSEGRASQLSLKFSGSFPSDCDPAMAAEGCFSVQSIASSVAMAATGPEGSGNREEAPGRRRPSALECLLQEKKRKGEEKKTKVLQIYSMLQESGTPHSLPSSHNDPSKFESFEFLAKYCIFSPEKLELYRGTFEMMDTDGDGYLTCLQVLLALKEIVPPEVLSDSEEIYVYRILEMVDFRVTEGLTDLRLFAVVASLAQRIASLDDFMRSLIGEMDFRSVEMKLYRAKQLFLFLLETQAGTSPAQEGFLSAEHLLVELRAGGIRPEHEEVVERELRHIRSLDLLDFLAHLPLFLLIHSSVIANPLDDTRSL</sequence>
<organism evidence="3 4">
    <name type="scientific">Albula goreensis</name>
    <dbReference type="NCBI Taxonomy" id="1534307"/>
    <lineage>
        <taxon>Eukaryota</taxon>
        <taxon>Metazoa</taxon>
        <taxon>Chordata</taxon>
        <taxon>Craniata</taxon>
        <taxon>Vertebrata</taxon>
        <taxon>Euteleostomi</taxon>
        <taxon>Actinopterygii</taxon>
        <taxon>Neopterygii</taxon>
        <taxon>Teleostei</taxon>
        <taxon>Albuliformes</taxon>
        <taxon>Albulidae</taxon>
        <taxon>Albula</taxon>
    </lineage>
</organism>
<accession>A0A8T3CWV4</accession>
<protein>
    <recommendedName>
        <fullName evidence="2">EF-hand domain-containing protein</fullName>
    </recommendedName>
</protein>
<dbReference type="PANTHER" id="PTHR35538">
    <property type="entry name" value="LIG_CHAN-GLU_BD DOMAIN-CONTAINING PROTEIN"/>
    <property type="match status" value="1"/>
</dbReference>
<evidence type="ECO:0000256" key="1">
    <source>
        <dbReference type="SAM" id="MobiDB-lite"/>
    </source>
</evidence>
<evidence type="ECO:0000313" key="4">
    <source>
        <dbReference type="Proteomes" id="UP000829720"/>
    </source>
</evidence>
<dbReference type="Proteomes" id="UP000829720">
    <property type="component" value="Unassembled WGS sequence"/>
</dbReference>
<feature type="compositionally biased region" description="Polar residues" evidence="1">
    <location>
        <begin position="271"/>
        <end position="302"/>
    </location>
</feature>
<dbReference type="InterPro" id="IPR002048">
    <property type="entry name" value="EF_hand_dom"/>
</dbReference>
<dbReference type="EMBL" id="JAERUA010000017">
    <property type="protein sequence ID" value="KAI1888122.1"/>
    <property type="molecule type" value="Genomic_DNA"/>
</dbReference>
<dbReference type="SUPFAM" id="SSF47473">
    <property type="entry name" value="EF-hand"/>
    <property type="match status" value="1"/>
</dbReference>
<feature type="domain" description="EF-hand" evidence="2">
    <location>
        <begin position="676"/>
        <end position="711"/>
    </location>
</feature>
<feature type="compositionally biased region" description="Pro residues" evidence="1">
    <location>
        <begin position="214"/>
        <end position="223"/>
    </location>
</feature>
<reference evidence="3" key="1">
    <citation type="submission" date="2021-01" db="EMBL/GenBank/DDBJ databases">
        <authorList>
            <person name="Zahm M."/>
            <person name="Roques C."/>
            <person name="Cabau C."/>
            <person name="Klopp C."/>
            <person name="Donnadieu C."/>
            <person name="Jouanno E."/>
            <person name="Lampietro C."/>
            <person name="Louis A."/>
            <person name="Herpin A."/>
            <person name="Echchiki A."/>
            <person name="Berthelot C."/>
            <person name="Parey E."/>
            <person name="Roest-Crollius H."/>
            <person name="Braasch I."/>
            <person name="Postlethwait J."/>
            <person name="Bobe J."/>
            <person name="Montfort J."/>
            <person name="Bouchez O."/>
            <person name="Begum T."/>
            <person name="Mejri S."/>
            <person name="Adams A."/>
            <person name="Chen W.-J."/>
            <person name="Guiguen Y."/>
        </authorList>
    </citation>
    <scope>NUCLEOTIDE SEQUENCE</scope>
    <source>
        <tissue evidence="3">Blood</tissue>
    </source>
</reference>
<dbReference type="PANTHER" id="PTHR35538:SF6">
    <property type="entry name" value="EF-HAND DOMAIN-CONTAINING PROTEIN"/>
    <property type="match status" value="1"/>
</dbReference>
<name>A0A8T3CWV4_9TELE</name>
<feature type="compositionally biased region" description="Low complexity" evidence="1">
    <location>
        <begin position="367"/>
        <end position="378"/>
    </location>
</feature>
<feature type="region of interest" description="Disordered" evidence="1">
    <location>
        <begin position="500"/>
        <end position="549"/>
    </location>
</feature>
<comment type="caution">
    <text evidence="3">The sequence shown here is derived from an EMBL/GenBank/DDBJ whole genome shotgun (WGS) entry which is preliminary data.</text>
</comment>
<dbReference type="OrthoDB" id="2121618at2759"/>